<dbReference type="CDD" id="cd01335">
    <property type="entry name" value="Radical_SAM"/>
    <property type="match status" value="1"/>
</dbReference>
<evidence type="ECO:0000313" key="6">
    <source>
        <dbReference type="EMBL" id="AZK48424.1"/>
    </source>
</evidence>
<dbReference type="PANTHER" id="PTHR43273:SF8">
    <property type="entry name" value="RADICAL SAM DOMAIN PROTEIN"/>
    <property type="match status" value="1"/>
</dbReference>
<keyword evidence="7" id="KW-1185">Reference proteome</keyword>
<dbReference type="AlphaFoldDB" id="A0A3Q8SE22"/>
<dbReference type="InterPro" id="IPR058240">
    <property type="entry name" value="rSAM_sf"/>
</dbReference>
<organism evidence="6 7">
    <name type="scientific">Paenibacillus lentus</name>
    <dbReference type="NCBI Taxonomy" id="1338368"/>
    <lineage>
        <taxon>Bacteria</taxon>
        <taxon>Bacillati</taxon>
        <taxon>Bacillota</taxon>
        <taxon>Bacilli</taxon>
        <taxon>Bacillales</taxon>
        <taxon>Paenibacillaceae</taxon>
        <taxon>Paenibacillus</taxon>
    </lineage>
</organism>
<evidence type="ECO:0000256" key="3">
    <source>
        <dbReference type="ARBA" id="ARBA00023004"/>
    </source>
</evidence>
<evidence type="ECO:0000256" key="1">
    <source>
        <dbReference type="ARBA" id="ARBA00022691"/>
    </source>
</evidence>
<gene>
    <name evidence="6" type="ORF">EIM92_21460</name>
</gene>
<proteinExistence type="predicted"/>
<keyword evidence="1" id="KW-0949">S-adenosyl-L-methionine</keyword>
<dbReference type="RefSeq" id="WP_125084581.1">
    <property type="nucleotide sequence ID" value="NZ_CP034248.1"/>
</dbReference>
<dbReference type="GO" id="GO:0046872">
    <property type="term" value="F:metal ion binding"/>
    <property type="evidence" value="ECO:0007669"/>
    <property type="project" value="UniProtKB-KW"/>
</dbReference>
<dbReference type="Pfam" id="PF04055">
    <property type="entry name" value="Radical_SAM"/>
    <property type="match status" value="1"/>
</dbReference>
<protein>
    <submittedName>
        <fullName evidence="6">Radical SAM protein</fullName>
    </submittedName>
</protein>
<sequence>MSNLVKVTENHNEIHKFKELFVSLKNGFRFSRLGKPFRTLNCNYFLDSGTGKVFMINENTYRVLECLWNTDEFECLFELVMSSEELLKSLKEIQEAVKNENILQMPPVEKMYSFDGEVFYDKDSPNVQTEHITLEMTERCNLRCKYCIYHEGEAGFRSFGYRDIDLDTCKKAVDILSESTKEEVYITFYGGEPLLRFDIMRETIEYSKKKLHNKKVFYNMTTNATLITEEIAKYWASLEHHSTLVSLDGPEWIHDKNRVYSTGTGSFISVMRGIKRLVEAEGVKSAANISYNIVLSDARVETLDEIQHFFRNSGYIPAGARISASYINTPPKKLSYLGVGTEEDRRLCESIMEGFDPLTNWSRGKLNSGESDNNSLISKDSYDKALARIHNRMLLGEPTQAFAMNGCCIPGGRRLYITVDGDLAICEKIGPSPFIGTVNEGIDYEKINKHYIIDFMNEATKYCNDCWAVNMCSLCYIQCYDRDGIDMSFRHELCVINRVHTEQALVLYHEMLEKNPESLAHLNEITYE</sequence>
<dbReference type="InterPro" id="IPR007197">
    <property type="entry name" value="rSAM"/>
</dbReference>
<evidence type="ECO:0000259" key="5">
    <source>
        <dbReference type="PROSITE" id="PS51918"/>
    </source>
</evidence>
<name>A0A3Q8SE22_9BACL</name>
<accession>A0A3Q8SE22</accession>
<dbReference type="Gene3D" id="3.20.20.70">
    <property type="entry name" value="Aldolase class I"/>
    <property type="match status" value="1"/>
</dbReference>
<dbReference type="InterPro" id="IPR023867">
    <property type="entry name" value="Sulphatase_maturase_rSAM"/>
</dbReference>
<keyword evidence="4" id="KW-0411">Iron-sulfur</keyword>
<dbReference type="SFLD" id="SFLDS00029">
    <property type="entry name" value="Radical_SAM"/>
    <property type="match status" value="1"/>
</dbReference>
<feature type="domain" description="Radical SAM core" evidence="5">
    <location>
        <begin position="126"/>
        <end position="356"/>
    </location>
</feature>
<dbReference type="EMBL" id="CP034248">
    <property type="protein sequence ID" value="AZK48424.1"/>
    <property type="molecule type" value="Genomic_DNA"/>
</dbReference>
<dbReference type="SFLD" id="SFLDG01386">
    <property type="entry name" value="main_SPASM_domain-containing"/>
    <property type="match status" value="1"/>
</dbReference>
<evidence type="ECO:0000313" key="7">
    <source>
        <dbReference type="Proteomes" id="UP000273145"/>
    </source>
</evidence>
<dbReference type="KEGG" id="plen:EIM92_21460"/>
<dbReference type="PANTHER" id="PTHR43273">
    <property type="entry name" value="ANAEROBIC SULFATASE-MATURATING ENZYME HOMOLOG ASLB-RELATED"/>
    <property type="match status" value="1"/>
</dbReference>
<dbReference type="PROSITE" id="PS51918">
    <property type="entry name" value="RADICAL_SAM"/>
    <property type="match status" value="1"/>
</dbReference>
<reference evidence="6 7" key="1">
    <citation type="submission" date="2018-11" db="EMBL/GenBank/DDBJ databases">
        <title>Genome sequencing of Paenibacillus lentus DSM25539(T).</title>
        <authorList>
            <person name="Kook J.-K."/>
            <person name="Park S.-N."/>
            <person name="Lim Y.K."/>
        </authorList>
    </citation>
    <scope>NUCLEOTIDE SEQUENCE [LARGE SCALE GENOMIC DNA]</scope>
    <source>
        <strain evidence="6 7">DSM 25539</strain>
    </source>
</reference>
<dbReference type="SFLD" id="SFLDG01384">
    <property type="entry name" value="thioether_bond_formation_requi"/>
    <property type="match status" value="1"/>
</dbReference>
<dbReference type="SUPFAM" id="SSF102114">
    <property type="entry name" value="Radical SAM enzymes"/>
    <property type="match status" value="1"/>
</dbReference>
<keyword evidence="3" id="KW-0408">Iron</keyword>
<evidence type="ECO:0000256" key="4">
    <source>
        <dbReference type="ARBA" id="ARBA00023014"/>
    </source>
</evidence>
<dbReference type="OrthoDB" id="9808591at2"/>
<dbReference type="SFLD" id="SFLDG01067">
    <property type="entry name" value="SPASM/twitch_domain_containing"/>
    <property type="match status" value="1"/>
</dbReference>
<dbReference type="Proteomes" id="UP000273145">
    <property type="component" value="Chromosome"/>
</dbReference>
<keyword evidence="2" id="KW-0479">Metal-binding</keyword>
<dbReference type="InterPro" id="IPR013785">
    <property type="entry name" value="Aldolase_TIM"/>
</dbReference>
<dbReference type="GO" id="GO:0016491">
    <property type="term" value="F:oxidoreductase activity"/>
    <property type="evidence" value="ECO:0007669"/>
    <property type="project" value="InterPro"/>
</dbReference>
<evidence type="ECO:0000256" key="2">
    <source>
        <dbReference type="ARBA" id="ARBA00022723"/>
    </source>
</evidence>
<dbReference type="GO" id="GO:0051536">
    <property type="term" value="F:iron-sulfur cluster binding"/>
    <property type="evidence" value="ECO:0007669"/>
    <property type="project" value="UniProtKB-KW"/>
</dbReference>